<dbReference type="InterPro" id="IPR028081">
    <property type="entry name" value="Leu-bd"/>
</dbReference>
<keyword evidence="8" id="KW-1185">Reference proteome</keyword>
<keyword evidence="4" id="KW-0029">Amino-acid transport</keyword>
<reference evidence="7 8" key="1">
    <citation type="submission" date="2018-01" db="EMBL/GenBank/DDBJ databases">
        <title>Saezia sanguinis gen. nov., sp. nov., in the order Burkholderiales isolated from human blood.</title>
        <authorList>
            <person name="Medina-Pascual M.J."/>
            <person name="Valdezate S."/>
            <person name="Monzon S."/>
            <person name="Cuesta I."/>
            <person name="Carrasco G."/>
            <person name="Villalon P."/>
            <person name="Saez-Nieto J.A."/>
        </authorList>
    </citation>
    <scope>NUCLEOTIDE SEQUENCE [LARGE SCALE GENOMIC DNA]</scope>
    <source>
        <strain evidence="7 8">CNM695-12</strain>
    </source>
</reference>
<dbReference type="PANTHER" id="PTHR47151">
    <property type="entry name" value="LEU/ILE/VAL-BINDING ABC TRANSPORTER SUBUNIT"/>
    <property type="match status" value="1"/>
</dbReference>
<dbReference type="PROSITE" id="PS51257">
    <property type="entry name" value="PROKAR_LIPOPROTEIN"/>
    <property type="match status" value="1"/>
</dbReference>
<protein>
    <submittedName>
        <fullName evidence="7">Leucine-, isoleucine-, valine-, threonine-, and alanine-binding protein</fullName>
    </submittedName>
</protein>
<dbReference type="CDD" id="cd06342">
    <property type="entry name" value="PBP1_ABC_LIVBP-like"/>
    <property type="match status" value="1"/>
</dbReference>
<dbReference type="Pfam" id="PF13458">
    <property type="entry name" value="Peripla_BP_6"/>
    <property type="match status" value="1"/>
</dbReference>
<accession>A0A433SE09</accession>
<dbReference type="SUPFAM" id="SSF53822">
    <property type="entry name" value="Periplasmic binding protein-like I"/>
    <property type="match status" value="1"/>
</dbReference>
<dbReference type="PANTHER" id="PTHR47151:SF3">
    <property type="entry name" value="LEUCINE-SPECIFIC-BINDING PROTEIN"/>
    <property type="match status" value="1"/>
</dbReference>
<name>A0A433SE09_9BURK</name>
<dbReference type="GO" id="GO:0006865">
    <property type="term" value="P:amino acid transport"/>
    <property type="evidence" value="ECO:0007669"/>
    <property type="project" value="UniProtKB-KW"/>
</dbReference>
<keyword evidence="3 5" id="KW-0732">Signal</keyword>
<evidence type="ECO:0000256" key="3">
    <source>
        <dbReference type="ARBA" id="ARBA00022729"/>
    </source>
</evidence>
<evidence type="ECO:0000259" key="6">
    <source>
        <dbReference type="Pfam" id="PF13458"/>
    </source>
</evidence>
<dbReference type="AlphaFoldDB" id="A0A433SE09"/>
<dbReference type="OrthoDB" id="5469508at2"/>
<dbReference type="InterPro" id="IPR028082">
    <property type="entry name" value="Peripla_BP_I"/>
</dbReference>
<dbReference type="Proteomes" id="UP000286947">
    <property type="component" value="Unassembled WGS sequence"/>
</dbReference>
<evidence type="ECO:0000256" key="2">
    <source>
        <dbReference type="ARBA" id="ARBA00022448"/>
    </source>
</evidence>
<evidence type="ECO:0000256" key="1">
    <source>
        <dbReference type="ARBA" id="ARBA00010062"/>
    </source>
</evidence>
<proteinExistence type="inferred from homology"/>
<organism evidence="7 8">
    <name type="scientific">Saezia sanguinis</name>
    <dbReference type="NCBI Taxonomy" id="1965230"/>
    <lineage>
        <taxon>Bacteria</taxon>
        <taxon>Pseudomonadati</taxon>
        <taxon>Pseudomonadota</taxon>
        <taxon>Betaproteobacteria</taxon>
        <taxon>Burkholderiales</taxon>
        <taxon>Saeziaceae</taxon>
        <taxon>Saezia</taxon>
    </lineage>
</organism>
<dbReference type="PRINTS" id="PR00337">
    <property type="entry name" value="LEUILEVALBP"/>
</dbReference>
<evidence type="ECO:0000313" key="7">
    <source>
        <dbReference type="EMBL" id="RUS66983.1"/>
    </source>
</evidence>
<comment type="caution">
    <text evidence="7">The sequence shown here is derived from an EMBL/GenBank/DDBJ whole genome shotgun (WGS) entry which is preliminary data.</text>
</comment>
<feature type="domain" description="Leucine-binding protein" evidence="6">
    <location>
        <begin position="32"/>
        <end position="371"/>
    </location>
</feature>
<dbReference type="NCBIfam" id="NF011933">
    <property type="entry name" value="PRK15404.1"/>
    <property type="match status" value="1"/>
</dbReference>
<feature type="signal peptide" evidence="5">
    <location>
        <begin position="1"/>
        <end position="29"/>
    </location>
</feature>
<dbReference type="RefSeq" id="WP_126978692.1">
    <property type="nucleotide sequence ID" value="NZ_PQSP01000002.1"/>
</dbReference>
<feature type="chain" id="PRO_5019406354" evidence="5">
    <location>
        <begin position="30"/>
        <end position="377"/>
    </location>
</feature>
<evidence type="ECO:0000256" key="5">
    <source>
        <dbReference type="SAM" id="SignalP"/>
    </source>
</evidence>
<dbReference type="EMBL" id="PQSP01000002">
    <property type="protein sequence ID" value="RUS66983.1"/>
    <property type="molecule type" value="Genomic_DNA"/>
</dbReference>
<evidence type="ECO:0000256" key="4">
    <source>
        <dbReference type="ARBA" id="ARBA00022970"/>
    </source>
</evidence>
<comment type="similarity">
    <text evidence="1">Belongs to the leucine-binding protein family.</text>
</comment>
<evidence type="ECO:0000313" key="8">
    <source>
        <dbReference type="Proteomes" id="UP000286947"/>
    </source>
</evidence>
<dbReference type="Gene3D" id="3.40.50.2300">
    <property type="match status" value="2"/>
</dbReference>
<dbReference type="InterPro" id="IPR000709">
    <property type="entry name" value="Leu_Ile_Val-bd"/>
</dbReference>
<sequence length="377" mass="39487" precursor="true">MKYVFRPQSVLTALALACGFALSAASAQADVIKIAAVGPMTGPVTQYGDQIKAGALTAIEAINAAGGVNGHTFEMVPVDDACEPKQGPIAANKVVNDGIKFAVGIACSGAAIASTDIYENEGVVLITPGATSPLVTEGKGYEYIFRTIGRDDQQGPLAAKFIAEQVKPNLVVVLHDKQSYGQGIATSVYEALKKAGVNVAFFEGINPGDSDYSAMITRVKTSGADFVYFGGYHPEMGLLLRQAAEQGLKVQFMGPEGVANSELSAIAGPSSEGMLLTFPADFSSDPANAKIVEAFRAKGREADGAFTLTAYAAVQALAEAIKQTGSTDPEVIAKYLHTHAIDTVIGKGTAWDEQGDVKDFDFAVFRWHANGPKTPVK</sequence>
<keyword evidence="2" id="KW-0813">Transport</keyword>
<gene>
    <name evidence="7" type="primary">braC_2</name>
    <name evidence="7" type="ORF">CUZ56_00920</name>
</gene>